<evidence type="ECO:0000313" key="1">
    <source>
        <dbReference type="EMBL" id="OQP87586.1"/>
    </source>
</evidence>
<accession>A0ABX3PHF7</accession>
<proteinExistence type="predicted"/>
<comment type="caution">
    <text evidence="1">The sequence shown here is derived from an EMBL/GenBank/DDBJ whole genome shotgun (WGS) entry which is preliminary data.</text>
</comment>
<dbReference type="EMBL" id="MSPX01000002">
    <property type="protein sequence ID" value="OQP87586.1"/>
    <property type="molecule type" value="Genomic_DNA"/>
</dbReference>
<evidence type="ECO:0000313" key="2">
    <source>
        <dbReference type="Proteomes" id="UP000192652"/>
    </source>
</evidence>
<sequence length="137" mass="15423">MSSSHQGTGFALGKSQHTLEMAPEIMPMLGGWQERQMSTPALIRKQDLLRAAQVVMDTGCVIEIKRGDMVFKISLDDEEKVLANAGKIVTGLDCRRPQLWRALSENRPRAHARTWSQNVSLWKELQSAIYRAEPATF</sequence>
<keyword evidence="2" id="KW-1185">Reference proteome</keyword>
<protein>
    <submittedName>
        <fullName evidence="1">Uncharacterized protein</fullName>
    </submittedName>
</protein>
<name>A0ABX3PHF7_9HYPH</name>
<organism evidence="1 2">
    <name type="scientific">Xaviernesmea rhizosphaerae</name>
    <dbReference type="NCBI Taxonomy" id="1672749"/>
    <lineage>
        <taxon>Bacteria</taxon>
        <taxon>Pseudomonadati</taxon>
        <taxon>Pseudomonadota</taxon>
        <taxon>Alphaproteobacteria</taxon>
        <taxon>Hyphomicrobiales</taxon>
        <taxon>Rhizobiaceae</taxon>
        <taxon>Rhizobium/Agrobacterium group</taxon>
        <taxon>Xaviernesmea</taxon>
    </lineage>
</organism>
<gene>
    <name evidence="1" type="ORF">BTR14_03185</name>
</gene>
<dbReference type="Proteomes" id="UP000192652">
    <property type="component" value="Unassembled WGS sequence"/>
</dbReference>
<reference evidence="1 2" key="1">
    <citation type="journal article" date="2017" name="Antonie Van Leeuwenhoek">
        <title>Rhizobium rhizosphaerae sp. nov., a novel species isolated from rice rhizosphere.</title>
        <authorList>
            <person name="Zhao J.J."/>
            <person name="Zhang J."/>
            <person name="Zhang R.J."/>
            <person name="Zhang C.W."/>
            <person name="Yin H.Q."/>
            <person name="Zhang X.X."/>
        </authorList>
    </citation>
    <scope>NUCLEOTIDE SEQUENCE [LARGE SCALE GENOMIC DNA]</scope>
    <source>
        <strain evidence="1 2">RD15</strain>
    </source>
</reference>